<evidence type="ECO:0000313" key="1">
    <source>
        <dbReference type="EMBL" id="TFK85657.1"/>
    </source>
</evidence>
<protein>
    <recommendedName>
        <fullName evidence="3">F-box domain-containing protein</fullName>
    </recommendedName>
</protein>
<sequence length="135" mass="15042">MSETCPLELTDRIISFVDILDKATLCNCALVCHSWLPASRHALFRRIDVADGTVELLVSRVLHSESVRPYLAGVREFRIDSGPFINPCRLLFYHLSGHLLAHPLFRIVYPLAIHAFDPVSGAHGMAAATQNDAYE</sequence>
<dbReference type="AlphaFoldDB" id="A0A5C3P9Q1"/>
<dbReference type="EMBL" id="ML211241">
    <property type="protein sequence ID" value="TFK85657.1"/>
    <property type="molecule type" value="Genomic_DNA"/>
</dbReference>
<keyword evidence="2" id="KW-1185">Reference proteome</keyword>
<gene>
    <name evidence="1" type="ORF">K466DRAFT_180777</name>
</gene>
<dbReference type="Proteomes" id="UP000308197">
    <property type="component" value="Unassembled WGS sequence"/>
</dbReference>
<evidence type="ECO:0000313" key="2">
    <source>
        <dbReference type="Proteomes" id="UP000308197"/>
    </source>
</evidence>
<reference evidence="1 2" key="1">
    <citation type="journal article" date="2019" name="Nat. Ecol. Evol.">
        <title>Megaphylogeny resolves global patterns of mushroom evolution.</title>
        <authorList>
            <person name="Varga T."/>
            <person name="Krizsan K."/>
            <person name="Foldi C."/>
            <person name="Dima B."/>
            <person name="Sanchez-Garcia M."/>
            <person name="Sanchez-Ramirez S."/>
            <person name="Szollosi G.J."/>
            <person name="Szarkandi J.G."/>
            <person name="Papp V."/>
            <person name="Albert L."/>
            <person name="Andreopoulos W."/>
            <person name="Angelini C."/>
            <person name="Antonin V."/>
            <person name="Barry K.W."/>
            <person name="Bougher N.L."/>
            <person name="Buchanan P."/>
            <person name="Buyck B."/>
            <person name="Bense V."/>
            <person name="Catcheside P."/>
            <person name="Chovatia M."/>
            <person name="Cooper J."/>
            <person name="Damon W."/>
            <person name="Desjardin D."/>
            <person name="Finy P."/>
            <person name="Geml J."/>
            <person name="Haridas S."/>
            <person name="Hughes K."/>
            <person name="Justo A."/>
            <person name="Karasinski D."/>
            <person name="Kautmanova I."/>
            <person name="Kiss B."/>
            <person name="Kocsube S."/>
            <person name="Kotiranta H."/>
            <person name="LaButti K.M."/>
            <person name="Lechner B.E."/>
            <person name="Liimatainen K."/>
            <person name="Lipzen A."/>
            <person name="Lukacs Z."/>
            <person name="Mihaltcheva S."/>
            <person name="Morgado L.N."/>
            <person name="Niskanen T."/>
            <person name="Noordeloos M.E."/>
            <person name="Ohm R.A."/>
            <person name="Ortiz-Santana B."/>
            <person name="Ovrebo C."/>
            <person name="Racz N."/>
            <person name="Riley R."/>
            <person name="Savchenko A."/>
            <person name="Shiryaev A."/>
            <person name="Soop K."/>
            <person name="Spirin V."/>
            <person name="Szebenyi C."/>
            <person name="Tomsovsky M."/>
            <person name="Tulloss R.E."/>
            <person name="Uehling J."/>
            <person name="Grigoriev I.V."/>
            <person name="Vagvolgyi C."/>
            <person name="Papp T."/>
            <person name="Martin F.M."/>
            <person name="Miettinen O."/>
            <person name="Hibbett D.S."/>
            <person name="Nagy L.G."/>
        </authorList>
    </citation>
    <scope>NUCLEOTIDE SEQUENCE [LARGE SCALE GENOMIC DNA]</scope>
    <source>
        <strain evidence="1 2">HHB13444</strain>
    </source>
</reference>
<accession>A0A5C3P9Q1</accession>
<dbReference type="InParanoid" id="A0A5C3P9Q1"/>
<proteinExistence type="predicted"/>
<dbReference type="InterPro" id="IPR036047">
    <property type="entry name" value="F-box-like_dom_sf"/>
</dbReference>
<name>A0A5C3P9Q1_9APHY</name>
<evidence type="ECO:0008006" key="3">
    <source>
        <dbReference type="Google" id="ProtNLM"/>
    </source>
</evidence>
<organism evidence="1 2">
    <name type="scientific">Polyporus arcularius HHB13444</name>
    <dbReference type="NCBI Taxonomy" id="1314778"/>
    <lineage>
        <taxon>Eukaryota</taxon>
        <taxon>Fungi</taxon>
        <taxon>Dikarya</taxon>
        <taxon>Basidiomycota</taxon>
        <taxon>Agaricomycotina</taxon>
        <taxon>Agaricomycetes</taxon>
        <taxon>Polyporales</taxon>
        <taxon>Polyporaceae</taxon>
        <taxon>Polyporus</taxon>
    </lineage>
</organism>
<dbReference type="SUPFAM" id="SSF81383">
    <property type="entry name" value="F-box domain"/>
    <property type="match status" value="1"/>
</dbReference>